<dbReference type="AlphaFoldDB" id="A0A849K4R6"/>
<gene>
    <name evidence="1" type="ORF">HLI28_04400</name>
</gene>
<comment type="caution">
    <text evidence="1">The sequence shown here is derived from an EMBL/GenBank/DDBJ whole genome shotgun (WGS) entry which is preliminary data.</text>
</comment>
<organism evidence="1 2">
    <name type="scientific">Isoptericola sediminis</name>
    <dbReference type="NCBI Taxonomy" id="2733572"/>
    <lineage>
        <taxon>Bacteria</taxon>
        <taxon>Bacillati</taxon>
        <taxon>Actinomycetota</taxon>
        <taxon>Actinomycetes</taxon>
        <taxon>Micrococcales</taxon>
        <taxon>Promicromonosporaceae</taxon>
        <taxon>Isoptericola</taxon>
    </lineage>
</organism>
<keyword evidence="1" id="KW-0540">Nuclease</keyword>
<dbReference type="Pfam" id="PF09517">
    <property type="entry name" value="RE_Eco29kI"/>
    <property type="match status" value="1"/>
</dbReference>
<keyword evidence="1" id="KW-0255">Endonuclease</keyword>
<name>A0A849K4R6_9MICO</name>
<sequence length="215" mass="23413">MTTNDPHPFNPLAIDNLAESIVTRLVLSDAVPLAKVGTFQGAGCYAIYYTGDNLPHPAYVDLAALNTPDGLLHPMYVGKAIPKGGRKGVDIKVAGTKALSSRLGQHRKSVEAATNLSIDDFYARWLVLDDVWIPLGESLLISRYRPVWNALVDGFGKNPPGKERATGIRSRWDTIHPGRAWSLGETDRKESAADIEQEIAEFLRSRLGGVPQATP</sequence>
<evidence type="ECO:0000313" key="1">
    <source>
        <dbReference type="EMBL" id="NNU26785.1"/>
    </source>
</evidence>
<evidence type="ECO:0000313" key="2">
    <source>
        <dbReference type="Proteomes" id="UP000557204"/>
    </source>
</evidence>
<accession>A0A849K4R6</accession>
<keyword evidence="1" id="KW-0378">Hydrolase</keyword>
<dbReference type="RefSeq" id="WP_171246302.1">
    <property type="nucleotide sequence ID" value="NZ_JABFAJ010000008.1"/>
</dbReference>
<keyword evidence="2" id="KW-1185">Reference proteome</keyword>
<dbReference type="GO" id="GO:0004519">
    <property type="term" value="F:endonuclease activity"/>
    <property type="evidence" value="ECO:0007669"/>
    <property type="project" value="UniProtKB-KW"/>
</dbReference>
<dbReference type="InterPro" id="IPR018575">
    <property type="entry name" value="Restrct_endonuc_II_Eco29kI"/>
</dbReference>
<dbReference type="Proteomes" id="UP000557204">
    <property type="component" value="Unassembled WGS sequence"/>
</dbReference>
<dbReference type="EMBL" id="JABFAJ010000008">
    <property type="protein sequence ID" value="NNU26785.1"/>
    <property type="molecule type" value="Genomic_DNA"/>
</dbReference>
<proteinExistence type="predicted"/>
<protein>
    <submittedName>
        <fullName evidence="1">Eco29kI family restriction endonuclease</fullName>
    </submittedName>
</protein>
<reference evidence="1 2" key="1">
    <citation type="submission" date="2020-05" db="EMBL/GenBank/DDBJ databases">
        <title>Genome sequence of Isoptericola sp. JC619 isolated from Chilika lagoon, India.</title>
        <authorList>
            <person name="Kumar D."/>
            <person name="Appam K."/>
            <person name="Gandham S."/>
            <person name="Uppada J."/>
            <person name="Sasikala C."/>
            <person name="Venkata Ramana C."/>
        </authorList>
    </citation>
    <scope>NUCLEOTIDE SEQUENCE [LARGE SCALE GENOMIC DNA]</scope>
    <source>
        <strain evidence="1 2">JC619</strain>
    </source>
</reference>